<evidence type="ECO:0000313" key="2">
    <source>
        <dbReference type="Proteomes" id="UP000622797"/>
    </source>
</evidence>
<organism evidence="1 2">
    <name type="scientific">Fusarium sarcochroum</name>
    <dbReference type="NCBI Taxonomy" id="1208366"/>
    <lineage>
        <taxon>Eukaryota</taxon>
        <taxon>Fungi</taxon>
        <taxon>Dikarya</taxon>
        <taxon>Ascomycota</taxon>
        <taxon>Pezizomycotina</taxon>
        <taxon>Sordariomycetes</taxon>
        <taxon>Hypocreomycetidae</taxon>
        <taxon>Hypocreales</taxon>
        <taxon>Nectriaceae</taxon>
        <taxon>Fusarium</taxon>
        <taxon>Fusarium lateritium species complex</taxon>
    </lineage>
</organism>
<evidence type="ECO:0008006" key="3">
    <source>
        <dbReference type="Google" id="ProtNLM"/>
    </source>
</evidence>
<accession>A0A8H4SSN3</accession>
<gene>
    <name evidence="1" type="ORF">FSARC_14584</name>
</gene>
<reference evidence="1" key="2">
    <citation type="submission" date="2020-05" db="EMBL/GenBank/DDBJ databases">
        <authorList>
            <person name="Kim H.-S."/>
            <person name="Proctor R.H."/>
            <person name="Brown D.W."/>
        </authorList>
    </citation>
    <scope>NUCLEOTIDE SEQUENCE</scope>
    <source>
        <strain evidence="1">NRRL 20472</strain>
    </source>
</reference>
<dbReference type="EMBL" id="JABEXW010001290">
    <property type="protein sequence ID" value="KAF4944786.1"/>
    <property type="molecule type" value="Genomic_DNA"/>
</dbReference>
<protein>
    <recommendedName>
        <fullName evidence="3">Aminoglycoside phosphotransferase domain-containing protein</fullName>
    </recommendedName>
</protein>
<evidence type="ECO:0000313" key="1">
    <source>
        <dbReference type="EMBL" id="KAF4944786.1"/>
    </source>
</evidence>
<sequence length="194" mass="22002">MNSVEGTSLSTLLMTKDKSDQDDIILGPGIDNSVLDKIYRQISDIFLSFLDFPSPTLEPFRRMVTLGYSHNLFPSSSSDLTSDYLKSVAEQHPRHLWTQRSLADDPEITQARSIARHHFAQLTPKYCLDDAGPFMPFCDDLRPSNMLIDPTTLQITAVLDFEFTNAMPARFTYDPPWWLSLSGPGIWLDRDGIE</sequence>
<proteinExistence type="predicted"/>
<comment type="caution">
    <text evidence="1">The sequence shown here is derived from an EMBL/GenBank/DDBJ whole genome shotgun (WGS) entry which is preliminary data.</text>
</comment>
<reference evidence="1" key="1">
    <citation type="journal article" date="2020" name="BMC Genomics">
        <title>Correction to: Identification and distribution of gene clusters required for synthesis of sphingolipid metabolism inhibitors in diverse species of the filamentous fungus Fusarium.</title>
        <authorList>
            <person name="Kim H.S."/>
            <person name="Lohmar J.M."/>
            <person name="Busman M."/>
            <person name="Brown D.W."/>
            <person name="Naumann T.A."/>
            <person name="Divon H.H."/>
            <person name="Lysoe E."/>
            <person name="Uhlig S."/>
            <person name="Proctor R.H."/>
        </authorList>
    </citation>
    <scope>NUCLEOTIDE SEQUENCE</scope>
    <source>
        <strain evidence="1">NRRL 20472</strain>
    </source>
</reference>
<dbReference type="OrthoDB" id="5412996at2759"/>
<dbReference type="AlphaFoldDB" id="A0A8H4SSN3"/>
<keyword evidence="2" id="KW-1185">Reference proteome</keyword>
<dbReference type="Proteomes" id="UP000622797">
    <property type="component" value="Unassembled WGS sequence"/>
</dbReference>
<name>A0A8H4SSN3_9HYPO</name>